<evidence type="ECO:0000256" key="1">
    <source>
        <dbReference type="SAM" id="MobiDB-lite"/>
    </source>
</evidence>
<accession>A0ABV4FZV1</accession>
<reference evidence="3 4" key="1">
    <citation type="submission" date="2024-07" db="EMBL/GenBank/DDBJ databases">
        <title>Genomic Encyclopedia of Type Strains, Phase V (KMG-V): Genome sequencing to study the core and pangenomes of soil and plant-associated prokaryotes.</title>
        <authorList>
            <person name="Whitman W."/>
        </authorList>
    </citation>
    <scope>NUCLEOTIDE SEQUENCE [LARGE SCALE GENOMIC DNA]</scope>
    <source>
        <strain evidence="3 4">USDA 152</strain>
    </source>
</reference>
<dbReference type="PANTHER" id="PTHR30157:SF0">
    <property type="entry name" value="NADPH-DEPENDENT FERRIC-CHELATE REDUCTASE"/>
    <property type="match status" value="1"/>
</dbReference>
<keyword evidence="4" id="KW-1185">Reference proteome</keyword>
<dbReference type="InterPro" id="IPR013113">
    <property type="entry name" value="SIP_FAD-bd"/>
</dbReference>
<sequence>MIGMAVNPAMEPNLNEPAHEPQTSEPSRAPQGRVTRMLLRWLMRPARVAGIKTLSPHFRLVELEGEALRNVAWAAGDKIQVAMGSGLSARTYTPMWWDAGNGRTRLLAFAHGEGPGSRWASSLREGDSCQFFGPRRSLDLADLQAPIVLFGDETSFGLAAALRDSLQAGGALHLSEAADIAESRLVLDSIGLGHARLMARSADDTHLATAESELLRLAANGAQFVLTGKASSIQRVGRALKAAGVASSRIRAKAYWATGKTGLD</sequence>
<dbReference type="InterPro" id="IPR039374">
    <property type="entry name" value="SIP_fam"/>
</dbReference>
<dbReference type="PROSITE" id="PS51384">
    <property type="entry name" value="FAD_FR"/>
    <property type="match status" value="1"/>
</dbReference>
<dbReference type="CDD" id="cd06193">
    <property type="entry name" value="siderophore_interacting"/>
    <property type="match status" value="1"/>
</dbReference>
<organism evidence="3 4">
    <name type="scientific">Bradyrhizobium ottawaense</name>
    <dbReference type="NCBI Taxonomy" id="931866"/>
    <lineage>
        <taxon>Bacteria</taxon>
        <taxon>Pseudomonadati</taxon>
        <taxon>Pseudomonadota</taxon>
        <taxon>Alphaproteobacteria</taxon>
        <taxon>Hyphomicrobiales</taxon>
        <taxon>Nitrobacteraceae</taxon>
        <taxon>Bradyrhizobium</taxon>
    </lineage>
</organism>
<dbReference type="SUPFAM" id="SSF63380">
    <property type="entry name" value="Riboflavin synthase domain-like"/>
    <property type="match status" value="1"/>
</dbReference>
<dbReference type="InterPro" id="IPR017938">
    <property type="entry name" value="Riboflavin_synthase-like_b-brl"/>
</dbReference>
<gene>
    <name evidence="3" type="ORF">ABIG07_005613</name>
</gene>
<evidence type="ECO:0000313" key="3">
    <source>
        <dbReference type="EMBL" id="MEY9456665.1"/>
    </source>
</evidence>
<feature type="region of interest" description="Disordered" evidence="1">
    <location>
        <begin position="1"/>
        <end position="31"/>
    </location>
</feature>
<dbReference type="Pfam" id="PF08021">
    <property type="entry name" value="FAD_binding_9"/>
    <property type="match status" value="1"/>
</dbReference>
<dbReference type="Proteomes" id="UP001565369">
    <property type="component" value="Unassembled WGS sequence"/>
</dbReference>
<comment type="caution">
    <text evidence="3">The sequence shown here is derived from an EMBL/GenBank/DDBJ whole genome shotgun (WGS) entry which is preliminary data.</text>
</comment>
<dbReference type="InterPro" id="IPR017927">
    <property type="entry name" value="FAD-bd_FR_type"/>
</dbReference>
<dbReference type="Gene3D" id="2.40.30.10">
    <property type="entry name" value="Translation factors"/>
    <property type="match status" value="1"/>
</dbReference>
<dbReference type="PANTHER" id="PTHR30157">
    <property type="entry name" value="FERRIC REDUCTASE, NADPH-DEPENDENT"/>
    <property type="match status" value="1"/>
</dbReference>
<keyword evidence="3" id="KW-0560">Oxidoreductase</keyword>
<evidence type="ECO:0000313" key="4">
    <source>
        <dbReference type="Proteomes" id="UP001565369"/>
    </source>
</evidence>
<protein>
    <submittedName>
        <fullName evidence="3">Ferric-chelate reductase (NADPH)</fullName>
        <ecNumber evidence="3">1.16.1.9</ecNumber>
    </submittedName>
</protein>
<dbReference type="InterPro" id="IPR039261">
    <property type="entry name" value="FNR_nucleotide-bd"/>
</dbReference>
<dbReference type="EMBL" id="JBGBZJ010000003">
    <property type="protein sequence ID" value="MEY9456665.1"/>
    <property type="molecule type" value="Genomic_DNA"/>
</dbReference>
<dbReference type="GO" id="GO:0052851">
    <property type="term" value="F:ferric-chelate reductase (NADPH) activity"/>
    <property type="evidence" value="ECO:0007669"/>
    <property type="project" value="UniProtKB-EC"/>
</dbReference>
<dbReference type="Gene3D" id="3.40.50.80">
    <property type="entry name" value="Nucleotide-binding domain of ferredoxin-NADP reductase (FNR) module"/>
    <property type="match status" value="1"/>
</dbReference>
<proteinExistence type="predicted"/>
<name>A0ABV4FZV1_9BRAD</name>
<evidence type="ECO:0000259" key="2">
    <source>
        <dbReference type="PROSITE" id="PS51384"/>
    </source>
</evidence>
<dbReference type="EC" id="1.16.1.9" evidence="3"/>
<feature type="domain" description="FAD-binding FR-type" evidence="2">
    <location>
        <begin position="41"/>
        <end position="141"/>
    </location>
</feature>